<dbReference type="SUPFAM" id="SSF82784">
    <property type="entry name" value="OsmC-like"/>
    <property type="match status" value="1"/>
</dbReference>
<dbReference type="NCBIfam" id="TIGR03562">
    <property type="entry name" value="osmo_induc_OsmC"/>
    <property type="match status" value="1"/>
</dbReference>
<dbReference type="InterPro" id="IPR003718">
    <property type="entry name" value="OsmC/Ohr_fam"/>
</dbReference>
<keyword evidence="3" id="KW-1185">Reference proteome</keyword>
<dbReference type="Gene3D" id="3.30.300.20">
    <property type="match status" value="1"/>
</dbReference>
<name>A0ABP8YKB0_9MICO</name>
<dbReference type="PANTHER" id="PTHR42830">
    <property type="entry name" value="OSMOTICALLY INDUCIBLE FAMILY PROTEIN"/>
    <property type="match status" value="1"/>
</dbReference>
<dbReference type="Proteomes" id="UP001500956">
    <property type="component" value="Unassembled WGS sequence"/>
</dbReference>
<dbReference type="InterPro" id="IPR015946">
    <property type="entry name" value="KH_dom-like_a/b"/>
</dbReference>
<sequence length="148" mass="14914">MPTRTARTAWNGTLNEGSGQTELSSSGAGTFDVSFPKRVADDAEGVTSPEELVAAAHSACFAMAFSAELGKAGGTPEQVEVTASATLGEDPAGDGGNKITTIALAVRGFASGVDEAAFREAAEAAKAGCPISRSLAVEEITLDVSYEG</sequence>
<organism evidence="2 3">
    <name type="scientific">Isoptericola chiayiensis</name>
    <dbReference type="NCBI Taxonomy" id="579446"/>
    <lineage>
        <taxon>Bacteria</taxon>
        <taxon>Bacillati</taxon>
        <taxon>Actinomycetota</taxon>
        <taxon>Actinomycetes</taxon>
        <taxon>Micrococcales</taxon>
        <taxon>Promicromonosporaceae</taxon>
        <taxon>Isoptericola</taxon>
    </lineage>
</organism>
<dbReference type="EMBL" id="BAABID010000010">
    <property type="protein sequence ID" value="GAA4731263.1"/>
    <property type="molecule type" value="Genomic_DNA"/>
</dbReference>
<reference evidence="3" key="1">
    <citation type="journal article" date="2019" name="Int. J. Syst. Evol. Microbiol.">
        <title>The Global Catalogue of Microorganisms (GCM) 10K type strain sequencing project: providing services to taxonomists for standard genome sequencing and annotation.</title>
        <authorList>
            <consortium name="The Broad Institute Genomics Platform"/>
            <consortium name="The Broad Institute Genome Sequencing Center for Infectious Disease"/>
            <person name="Wu L."/>
            <person name="Ma J."/>
        </authorList>
    </citation>
    <scope>NUCLEOTIDE SEQUENCE [LARGE SCALE GENOMIC DNA]</scope>
    <source>
        <strain evidence="3">JCM 18063</strain>
    </source>
</reference>
<dbReference type="InterPro" id="IPR036102">
    <property type="entry name" value="OsmC/Ohrsf"/>
</dbReference>
<evidence type="ECO:0000313" key="2">
    <source>
        <dbReference type="EMBL" id="GAA4731263.1"/>
    </source>
</evidence>
<dbReference type="RefSeq" id="WP_172148913.1">
    <property type="nucleotide sequence ID" value="NZ_BAABID010000010.1"/>
</dbReference>
<evidence type="ECO:0000256" key="1">
    <source>
        <dbReference type="SAM" id="MobiDB-lite"/>
    </source>
</evidence>
<dbReference type="InterPro" id="IPR052707">
    <property type="entry name" value="OsmC_Ohr_Peroxiredoxin"/>
</dbReference>
<gene>
    <name evidence="2" type="ORF">GCM10023216_24140</name>
</gene>
<evidence type="ECO:0000313" key="3">
    <source>
        <dbReference type="Proteomes" id="UP001500956"/>
    </source>
</evidence>
<dbReference type="PANTHER" id="PTHR42830:SF1">
    <property type="entry name" value="OSMOTICALLY INDUCIBLE FAMILY PROTEIN"/>
    <property type="match status" value="1"/>
</dbReference>
<feature type="region of interest" description="Disordered" evidence="1">
    <location>
        <begin position="1"/>
        <end position="28"/>
    </location>
</feature>
<accession>A0ABP8YKB0</accession>
<dbReference type="Pfam" id="PF02566">
    <property type="entry name" value="OsmC"/>
    <property type="match status" value="1"/>
</dbReference>
<protein>
    <submittedName>
        <fullName evidence="2">OsmC family peroxiredoxin</fullName>
    </submittedName>
</protein>
<dbReference type="InterPro" id="IPR019904">
    <property type="entry name" value="Peroxiredoxin_OsmC"/>
</dbReference>
<comment type="caution">
    <text evidence="2">The sequence shown here is derived from an EMBL/GenBank/DDBJ whole genome shotgun (WGS) entry which is preliminary data.</text>
</comment>
<proteinExistence type="predicted"/>